<feature type="domain" description="Amidohydrolase-related" evidence="2">
    <location>
        <begin position="12"/>
        <end position="286"/>
    </location>
</feature>
<protein>
    <recommendedName>
        <fullName evidence="2">Amidohydrolase-related domain-containing protein</fullName>
    </recommendedName>
</protein>
<comment type="caution">
    <text evidence="3">The sequence shown here is derived from an EMBL/GenBank/DDBJ whole genome shotgun (WGS) entry which is preliminary data.</text>
</comment>
<dbReference type="OrthoDB" id="2135488at2759"/>
<dbReference type="Pfam" id="PF04909">
    <property type="entry name" value="Amidohydro_2"/>
    <property type="match status" value="1"/>
</dbReference>
<dbReference type="InterPro" id="IPR052350">
    <property type="entry name" value="Metallo-dep_Lactonases"/>
</dbReference>
<comment type="similarity">
    <text evidence="1">Belongs to the metallo-dependent hydrolases superfamily.</text>
</comment>
<evidence type="ECO:0000256" key="1">
    <source>
        <dbReference type="ARBA" id="ARBA00038310"/>
    </source>
</evidence>
<sequence length="299" mass="34828">MLRKMDFDSPIIDTHVHFWDFDKFKYQWPTAEDKVLFRNFLPSDYADATKDVPAVKNGIFVQVHNGTVEENDWVLKFAEKHKWIVGLVGWVDLKDPDVESVLKHYAQNDRFVGVRHITELEPPDWLGREEIHKGLAIVEKLNLTFDLLLRPQLLDYALQLADKFPNLTLIIDHLAKPKIKEKEIEEWKVKMSKVASYPNVYCKLSGMVTEADWEKWKPSDLKPYVKHCVESFGASRCMFGSDFPVFSFTTATYKDVVYALCECLKDCTTSQEREDIFCHNAARIYKIKAPLNNTNLKEF</sequence>
<dbReference type="AlphaFoldDB" id="A0A9Q1C6S0"/>
<keyword evidence="4" id="KW-1185">Reference proteome</keyword>
<evidence type="ECO:0000313" key="3">
    <source>
        <dbReference type="EMBL" id="KAJ8039215.1"/>
    </source>
</evidence>
<reference evidence="3" key="1">
    <citation type="submission" date="2021-10" db="EMBL/GenBank/DDBJ databases">
        <title>Tropical sea cucumber genome reveals ecological adaptation and Cuvierian tubules defense mechanism.</title>
        <authorList>
            <person name="Chen T."/>
        </authorList>
    </citation>
    <scope>NUCLEOTIDE SEQUENCE</scope>
    <source>
        <strain evidence="3">Nanhai2018</strain>
        <tissue evidence="3">Muscle</tissue>
    </source>
</reference>
<evidence type="ECO:0000313" key="4">
    <source>
        <dbReference type="Proteomes" id="UP001152320"/>
    </source>
</evidence>
<accession>A0A9Q1C6S0</accession>
<dbReference type="InterPro" id="IPR032466">
    <property type="entry name" value="Metal_Hydrolase"/>
</dbReference>
<gene>
    <name evidence="3" type="ORF">HOLleu_16860</name>
</gene>
<proteinExistence type="inferred from homology"/>
<dbReference type="PANTHER" id="PTHR43569">
    <property type="entry name" value="AMIDOHYDROLASE"/>
    <property type="match status" value="1"/>
</dbReference>
<dbReference type="GO" id="GO:0016787">
    <property type="term" value="F:hydrolase activity"/>
    <property type="evidence" value="ECO:0007669"/>
    <property type="project" value="InterPro"/>
</dbReference>
<organism evidence="3 4">
    <name type="scientific">Holothuria leucospilota</name>
    <name type="common">Black long sea cucumber</name>
    <name type="synonym">Mertensiothuria leucospilota</name>
    <dbReference type="NCBI Taxonomy" id="206669"/>
    <lineage>
        <taxon>Eukaryota</taxon>
        <taxon>Metazoa</taxon>
        <taxon>Echinodermata</taxon>
        <taxon>Eleutherozoa</taxon>
        <taxon>Echinozoa</taxon>
        <taxon>Holothuroidea</taxon>
        <taxon>Aspidochirotacea</taxon>
        <taxon>Aspidochirotida</taxon>
        <taxon>Holothuriidae</taxon>
        <taxon>Holothuria</taxon>
    </lineage>
</organism>
<dbReference type="EMBL" id="JAIZAY010000007">
    <property type="protein sequence ID" value="KAJ8039215.1"/>
    <property type="molecule type" value="Genomic_DNA"/>
</dbReference>
<dbReference type="SUPFAM" id="SSF51556">
    <property type="entry name" value="Metallo-dependent hydrolases"/>
    <property type="match status" value="1"/>
</dbReference>
<evidence type="ECO:0000259" key="2">
    <source>
        <dbReference type="Pfam" id="PF04909"/>
    </source>
</evidence>
<name>A0A9Q1C6S0_HOLLE</name>
<dbReference type="Gene3D" id="3.20.20.140">
    <property type="entry name" value="Metal-dependent hydrolases"/>
    <property type="match status" value="1"/>
</dbReference>
<dbReference type="CDD" id="cd01292">
    <property type="entry name" value="metallo-dependent_hydrolases"/>
    <property type="match status" value="1"/>
</dbReference>
<dbReference type="InterPro" id="IPR006680">
    <property type="entry name" value="Amidohydro-rel"/>
</dbReference>
<dbReference type="Proteomes" id="UP001152320">
    <property type="component" value="Chromosome 7"/>
</dbReference>
<dbReference type="PANTHER" id="PTHR43569:SF2">
    <property type="entry name" value="AMIDOHYDROLASE-RELATED DOMAIN-CONTAINING PROTEIN"/>
    <property type="match status" value="1"/>
</dbReference>